<accession>A0A9P8Y1W1</accession>
<dbReference type="RefSeq" id="XP_046010133.1">
    <property type="nucleotide sequence ID" value="XM_046148312.1"/>
</dbReference>
<proteinExistence type="predicted"/>
<gene>
    <name evidence="1" type="ORF">B0I36DRAFT_137410</name>
</gene>
<evidence type="ECO:0000313" key="1">
    <source>
        <dbReference type="EMBL" id="KAH7027334.1"/>
    </source>
</evidence>
<evidence type="ECO:0000313" key="2">
    <source>
        <dbReference type="Proteomes" id="UP000756346"/>
    </source>
</evidence>
<dbReference type="EMBL" id="JAGTJQ010000007">
    <property type="protein sequence ID" value="KAH7027334.1"/>
    <property type="molecule type" value="Genomic_DNA"/>
</dbReference>
<name>A0A9P8Y1W1_9PEZI</name>
<dbReference type="PROSITE" id="PS51257">
    <property type="entry name" value="PROKAR_LIPOPROTEIN"/>
    <property type="match status" value="1"/>
</dbReference>
<organism evidence="1 2">
    <name type="scientific">Microdochium trichocladiopsis</name>
    <dbReference type="NCBI Taxonomy" id="1682393"/>
    <lineage>
        <taxon>Eukaryota</taxon>
        <taxon>Fungi</taxon>
        <taxon>Dikarya</taxon>
        <taxon>Ascomycota</taxon>
        <taxon>Pezizomycotina</taxon>
        <taxon>Sordariomycetes</taxon>
        <taxon>Xylariomycetidae</taxon>
        <taxon>Xylariales</taxon>
        <taxon>Microdochiaceae</taxon>
        <taxon>Microdochium</taxon>
    </lineage>
</organism>
<sequence length="68" mass="7557">MWERVVSVLENEVRQRATMAEATALCPYSLASLSCTFLASSCCQQCTAAFNVHGRARPADVYVHYVNE</sequence>
<keyword evidence="2" id="KW-1185">Reference proteome</keyword>
<comment type="caution">
    <text evidence="1">The sequence shown here is derived from an EMBL/GenBank/DDBJ whole genome shotgun (WGS) entry which is preliminary data.</text>
</comment>
<dbReference type="Proteomes" id="UP000756346">
    <property type="component" value="Unassembled WGS sequence"/>
</dbReference>
<reference evidence="1" key="1">
    <citation type="journal article" date="2021" name="Nat. Commun.">
        <title>Genetic determinants of endophytism in the Arabidopsis root mycobiome.</title>
        <authorList>
            <person name="Mesny F."/>
            <person name="Miyauchi S."/>
            <person name="Thiergart T."/>
            <person name="Pickel B."/>
            <person name="Atanasova L."/>
            <person name="Karlsson M."/>
            <person name="Huettel B."/>
            <person name="Barry K.W."/>
            <person name="Haridas S."/>
            <person name="Chen C."/>
            <person name="Bauer D."/>
            <person name="Andreopoulos W."/>
            <person name="Pangilinan J."/>
            <person name="LaButti K."/>
            <person name="Riley R."/>
            <person name="Lipzen A."/>
            <person name="Clum A."/>
            <person name="Drula E."/>
            <person name="Henrissat B."/>
            <person name="Kohler A."/>
            <person name="Grigoriev I.V."/>
            <person name="Martin F.M."/>
            <person name="Hacquard S."/>
        </authorList>
    </citation>
    <scope>NUCLEOTIDE SEQUENCE</scope>
    <source>
        <strain evidence="1">MPI-CAGE-CH-0230</strain>
    </source>
</reference>
<dbReference type="AlphaFoldDB" id="A0A9P8Y1W1"/>
<dbReference type="GeneID" id="70177858"/>
<protein>
    <submittedName>
        <fullName evidence="1">Uncharacterized protein</fullName>
    </submittedName>
</protein>